<proteinExistence type="predicted"/>
<dbReference type="Gene3D" id="3.40.50.12500">
    <property type="match status" value="1"/>
</dbReference>
<dbReference type="AlphaFoldDB" id="A0A850LMW1"/>
<evidence type="ECO:0000313" key="2">
    <source>
        <dbReference type="Proteomes" id="UP000565723"/>
    </source>
</evidence>
<organism evidence="1 2">
    <name type="scientific">Ruegeria pomeroyi</name>
    <dbReference type="NCBI Taxonomy" id="89184"/>
    <lineage>
        <taxon>Bacteria</taxon>
        <taxon>Pseudomonadati</taxon>
        <taxon>Pseudomonadota</taxon>
        <taxon>Alphaproteobacteria</taxon>
        <taxon>Rhodobacterales</taxon>
        <taxon>Roseobacteraceae</taxon>
        <taxon>Ruegeria</taxon>
    </lineage>
</organism>
<gene>
    <name evidence="1" type="ORF">HW564_18840</name>
</gene>
<comment type="caution">
    <text evidence="1">The sequence shown here is derived from an EMBL/GenBank/DDBJ whole genome shotgun (WGS) entry which is preliminary data.</text>
</comment>
<dbReference type="Pfam" id="PF17645">
    <property type="entry name" value="Amdase"/>
    <property type="match status" value="1"/>
</dbReference>
<accession>A0A850LMW1</accession>
<dbReference type="PANTHER" id="PTHR40267:SF1">
    <property type="entry name" value="BLR3294 PROTEIN"/>
    <property type="match status" value="1"/>
</dbReference>
<dbReference type="OMA" id="NHALAWH"/>
<dbReference type="EMBL" id="JABXIY010000051">
    <property type="protein sequence ID" value="NVK98987.1"/>
    <property type="molecule type" value="Genomic_DNA"/>
</dbReference>
<evidence type="ECO:0000313" key="1">
    <source>
        <dbReference type="EMBL" id="NVK98987.1"/>
    </source>
</evidence>
<dbReference type="InterPro" id="IPR053714">
    <property type="entry name" value="Iso_Racemase_Enz_sf"/>
</dbReference>
<sequence>MQNAASSPPSVIETLAFETDAGLGQRARIGLIVLQTDQTIEHEFAHLFGGEGVALYHARIPNAMEVSPETLRQMQVDLPRTAALLPASFDFDAIGYACTSGATMIGEARVDEMIRAEHPGARTSNPITACKAALSALGLRRIALLTPYPPEVTLEMQANLRAAGFQTAAVASFNQSDDFTVARISAQSILDAAVTIGARDEVEGVFVSCTSLRALDVIAEAEARLGKPVIASNQVLAWHLMRLAGLDGAPEGAGRLFAAG</sequence>
<dbReference type="RefSeq" id="WP_011048146.1">
    <property type="nucleotide sequence ID" value="NZ_CP076685.1"/>
</dbReference>
<dbReference type="InterPro" id="IPR026286">
    <property type="entry name" value="MaiA/AMDase"/>
</dbReference>
<name>A0A850LMW1_9RHOB</name>
<protein>
    <submittedName>
        <fullName evidence="1">Asp/Glu racemase</fullName>
    </submittedName>
</protein>
<dbReference type="PANTHER" id="PTHR40267">
    <property type="entry name" value="BLR3294 PROTEIN"/>
    <property type="match status" value="1"/>
</dbReference>
<dbReference type="Proteomes" id="UP000565723">
    <property type="component" value="Unassembled WGS sequence"/>
</dbReference>
<reference evidence="1 2" key="1">
    <citation type="journal article" date="2020" name="Proc. Natl. Acad. Sci. U.S.A.">
        <title>Ecological drivers of bacterial community assembly in synthetic phycospheres.</title>
        <authorList>
            <person name="Fu H."/>
            <person name="Uchimiya M."/>
            <person name="Gore J."/>
            <person name="Moran M.A."/>
        </authorList>
    </citation>
    <scope>NUCLEOTIDE SEQUENCE [LARGE SCALE GENOMIC DNA]</scope>
    <source>
        <strain evidence="1">HF-Din03</strain>
    </source>
</reference>
<dbReference type="PIRSF" id="PIRSF015736">
    <property type="entry name" value="MI"/>
    <property type="match status" value="1"/>
</dbReference>